<evidence type="ECO:0000313" key="3">
    <source>
        <dbReference type="Proteomes" id="UP001163156"/>
    </source>
</evidence>
<name>A0ABY6MH15_9BACT</name>
<evidence type="ECO:0000259" key="1">
    <source>
        <dbReference type="Pfam" id="PF14344"/>
    </source>
</evidence>
<organism evidence="2 3">
    <name type="scientific">Algoriphagus halophytocola</name>
    <dbReference type="NCBI Taxonomy" id="2991499"/>
    <lineage>
        <taxon>Bacteria</taxon>
        <taxon>Pseudomonadati</taxon>
        <taxon>Bacteroidota</taxon>
        <taxon>Cytophagia</taxon>
        <taxon>Cytophagales</taxon>
        <taxon>Cyclobacteriaceae</taxon>
        <taxon>Algoriphagus</taxon>
    </lineage>
</organism>
<protein>
    <submittedName>
        <fullName evidence="2">DUF4397 domain-containing protein</fullName>
    </submittedName>
</protein>
<reference evidence="2" key="1">
    <citation type="submission" date="2022-10" db="EMBL/GenBank/DDBJ databases">
        <title>Algoriphagus sp. a novel bacteria isolate from halophytes salicornia europaea.</title>
        <authorList>
            <person name="Peng Y."/>
            <person name="Jiang L."/>
            <person name="Lee J."/>
        </authorList>
    </citation>
    <scope>NUCLEOTIDE SEQUENCE</scope>
    <source>
        <strain evidence="2">TR-M5</strain>
    </source>
</reference>
<proteinExistence type="predicted"/>
<dbReference type="InterPro" id="IPR025510">
    <property type="entry name" value="DUF4397"/>
</dbReference>
<dbReference type="Proteomes" id="UP001163156">
    <property type="component" value="Chromosome"/>
</dbReference>
<accession>A0ABY6MH15</accession>
<feature type="domain" description="DUF4397" evidence="1">
    <location>
        <begin position="44"/>
        <end position="157"/>
    </location>
</feature>
<evidence type="ECO:0000313" key="2">
    <source>
        <dbReference type="EMBL" id="UZD23082.1"/>
    </source>
</evidence>
<keyword evidence="3" id="KW-1185">Reference proteome</keyword>
<dbReference type="PROSITE" id="PS51257">
    <property type="entry name" value="PROKAR_LIPOPROTEIN"/>
    <property type="match status" value="1"/>
</dbReference>
<dbReference type="Pfam" id="PF14344">
    <property type="entry name" value="DUF4397"/>
    <property type="match status" value="1"/>
</dbReference>
<dbReference type="EMBL" id="CP110226">
    <property type="protein sequence ID" value="UZD23082.1"/>
    <property type="molecule type" value="Genomic_DNA"/>
</dbReference>
<sequence length="240" mass="26744">MISVKDFAFKKLRTFATLALLGGTLGLTSCLDDNDIAQVPDSGYISIYNGAPDSPGLIISTDVRDVNNFPLKYSQTLSYNSYFPGERPFFFSEQYSVTTLFEKEFTVKVDSVYSMYIIQDGEELDAFLVDDDWAEPNESEAQIRFLNLSPDAGNVTVVFNESETPLFSSTGFKGNTSFENVDQDLYDIEVLSESGEVLVSANDVSLLGNRVFTLILKGYAETTDADKKLDLQLLTNYINY</sequence>
<gene>
    <name evidence="2" type="ORF">OM944_01025</name>
</gene>
<dbReference type="RefSeq" id="WP_264809611.1">
    <property type="nucleotide sequence ID" value="NZ_CP110226.1"/>
</dbReference>